<evidence type="ECO:0000313" key="2">
    <source>
        <dbReference type="Proteomes" id="UP000002669"/>
    </source>
</evidence>
<dbReference type="GeneID" id="10025694"/>
<dbReference type="EMBL" id="DS989828">
    <property type="protein sequence ID" value="EFR04690.1"/>
    <property type="molecule type" value="Genomic_DNA"/>
</dbReference>
<dbReference type="HOGENOM" id="CLU_2235953_0_0_1"/>
<sequence>MFPTVQYRTYYGYISATVGSQTGPYQTYFEGLQEPPPSDQGEELALLDFSKLCLSIKYLRCYQAGGNRNTQSKGKMPLNRSRNLVHTSYRGRYNRIFNVTGYIVR</sequence>
<proteinExistence type="predicted"/>
<keyword evidence="2" id="KW-1185">Reference proteome</keyword>
<dbReference type="AlphaFoldDB" id="E4V3W6"/>
<accession>E4V3W6</accession>
<evidence type="ECO:0000313" key="1">
    <source>
        <dbReference type="EMBL" id="EFR04690.1"/>
    </source>
</evidence>
<protein>
    <submittedName>
        <fullName evidence="1">Uncharacterized protein</fullName>
    </submittedName>
</protein>
<reference evidence="2" key="1">
    <citation type="journal article" date="2012" name="MBio">
        <title>Comparative genome analysis of Trichophyton rubrum and related dermatophytes reveals candidate genes involved in infection.</title>
        <authorList>
            <person name="Martinez D.A."/>
            <person name="Oliver B.G."/>
            <person name="Graeser Y."/>
            <person name="Goldberg J.M."/>
            <person name="Li W."/>
            <person name="Martinez-Rossi N.M."/>
            <person name="Monod M."/>
            <person name="Shelest E."/>
            <person name="Barton R.C."/>
            <person name="Birch E."/>
            <person name="Brakhage A.A."/>
            <person name="Chen Z."/>
            <person name="Gurr S.J."/>
            <person name="Heiman D."/>
            <person name="Heitman J."/>
            <person name="Kosti I."/>
            <person name="Rossi A."/>
            <person name="Saif S."/>
            <person name="Samalova M."/>
            <person name="Saunders C.W."/>
            <person name="Shea T."/>
            <person name="Summerbell R.C."/>
            <person name="Xu J."/>
            <person name="Young S."/>
            <person name="Zeng Q."/>
            <person name="Birren B.W."/>
            <person name="Cuomo C.A."/>
            <person name="White T.C."/>
        </authorList>
    </citation>
    <scope>NUCLEOTIDE SEQUENCE [LARGE SCALE GENOMIC DNA]</scope>
    <source>
        <strain evidence="2">ATCC MYA-4604 / CBS 118893</strain>
    </source>
</reference>
<gene>
    <name evidence="1" type="ORF">MGYG_07697</name>
</gene>
<dbReference type="Proteomes" id="UP000002669">
    <property type="component" value="Unassembled WGS sequence"/>
</dbReference>
<name>E4V3W6_ARTGP</name>
<organism evidence="2">
    <name type="scientific">Arthroderma gypseum (strain ATCC MYA-4604 / CBS 118893)</name>
    <name type="common">Microsporum gypseum</name>
    <dbReference type="NCBI Taxonomy" id="535722"/>
    <lineage>
        <taxon>Eukaryota</taxon>
        <taxon>Fungi</taxon>
        <taxon>Dikarya</taxon>
        <taxon>Ascomycota</taxon>
        <taxon>Pezizomycotina</taxon>
        <taxon>Eurotiomycetes</taxon>
        <taxon>Eurotiomycetidae</taxon>
        <taxon>Onygenales</taxon>
        <taxon>Arthrodermataceae</taxon>
        <taxon>Nannizzia</taxon>
    </lineage>
</organism>
<dbReference type="RefSeq" id="XP_003170453.1">
    <property type="nucleotide sequence ID" value="XM_003170405.1"/>
</dbReference>
<dbReference type="InParanoid" id="E4V3W6"/>
<dbReference type="VEuPathDB" id="FungiDB:MGYG_07697"/>